<keyword evidence="4" id="KW-0805">Transcription regulation</keyword>
<evidence type="ECO:0000313" key="9">
    <source>
        <dbReference type="Proteomes" id="UP000523821"/>
    </source>
</evidence>
<evidence type="ECO:0000256" key="5">
    <source>
        <dbReference type="ARBA" id="ARBA00023125"/>
    </source>
</evidence>
<keyword evidence="6" id="KW-0804">Transcription</keyword>
<dbReference type="PANTHER" id="PTHR33202">
    <property type="entry name" value="ZINC UPTAKE REGULATION PROTEIN"/>
    <property type="match status" value="1"/>
</dbReference>
<accession>A0A7W9FQT7</accession>
<dbReference type="AlphaFoldDB" id="A0A7W9FQT7"/>
<feature type="binding site" evidence="7">
    <location>
        <position position="87"/>
    </location>
    <ligand>
        <name>Zn(2+)</name>
        <dbReference type="ChEBI" id="CHEBI:29105"/>
    </ligand>
</feature>
<organism evidence="8 9">
    <name type="scientific">Prosthecomicrobium pneumaticum</name>
    <dbReference type="NCBI Taxonomy" id="81895"/>
    <lineage>
        <taxon>Bacteria</taxon>
        <taxon>Pseudomonadati</taxon>
        <taxon>Pseudomonadota</taxon>
        <taxon>Alphaproteobacteria</taxon>
        <taxon>Hyphomicrobiales</taxon>
        <taxon>Kaistiaceae</taxon>
        <taxon>Prosthecomicrobium</taxon>
    </lineage>
</organism>
<keyword evidence="9" id="KW-1185">Reference proteome</keyword>
<proteinExistence type="inferred from homology"/>
<dbReference type="Gene3D" id="3.30.1490.190">
    <property type="match status" value="1"/>
</dbReference>
<dbReference type="Proteomes" id="UP000523821">
    <property type="component" value="Unassembled WGS sequence"/>
</dbReference>
<dbReference type="InterPro" id="IPR036388">
    <property type="entry name" value="WH-like_DNA-bd_sf"/>
</dbReference>
<comment type="similarity">
    <text evidence="1">Belongs to the Fur family.</text>
</comment>
<gene>
    <name evidence="8" type="ORF">GGQ63_004202</name>
</gene>
<dbReference type="Gene3D" id="1.10.10.10">
    <property type="entry name" value="Winged helix-like DNA-binding domain superfamily/Winged helix DNA-binding domain"/>
    <property type="match status" value="1"/>
</dbReference>
<dbReference type="SUPFAM" id="SSF46785">
    <property type="entry name" value="Winged helix' DNA-binding domain"/>
    <property type="match status" value="1"/>
</dbReference>
<sequence>MKSRSTGRNSALVLDALQRAGQPMRAYDLLAALRAEGLQSPAQVYRALDRLVAAGTVHRIASLNAFAACDEACGGQGHAVFTICTRCGRTREVRDDALPQVLRILADREGFRTRSAAVELRGLCEACADA</sequence>
<dbReference type="GO" id="GO:0045892">
    <property type="term" value="P:negative regulation of DNA-templated transcription"/>
    <property type="evidence" value="ECO:0007669"/>
    <property type="project" value="TreeGrafter"/>
</dbReference>
<keyword evidence="5" id="KW-0238">DNA-binding</keyword>
<evidence type="ECO:0000256" key="4">
    <source>
        <dbReference type="ARBA" id="ARBA00023015"/>
    </source>
</evidence>
<keyword evidence="3 7" id="KW-0862">Zinc</keyword>
<dbReference type="GO" id="GO:1900376">
    <property type="term" value="P:regulation of secondary metabolite biosynthetic process"/>
    <property type="evidence" value="ECO:0007669"/>
    <property type="project" value="TreeGrafter"/>
</dbReference>
<keyword evidence="7" id="KW-0479">Metal-binding</keyword>
<dbReference type="GO" id="GO:0000976">
    <property type="term" value="F:transcription cis-regulatory region binding"/>
    <property type="evidence" value="ECO:0007669"/>
    <property type="project" value="TreeGrafter"/>
</dbReference>
<feature type="binding site" evidence="7">
    <location>
        <position position="84"/>
    </location>
    <ligand>
        <name>Zn(2+)</name>
        <dbReference type="ChEBI" id="CHEBI:29105"/>
    </ligand>
</feature>
<dbReference type="Pfam" id="PF01475">
    <property type="entry name" value="FUR"/>
    <property type="match status" value="1"/>
</dbReference>
<dbReference type="EMBL" id="JACHOO010000013">
    <property type="protein sequence ID" value="MBB5755103.1"/>
    <property type="molecule type" value="Genomic_DNA"/>
</dbReference>
<dbReference type="RefSeq" id="WP_183858537.1">
    <property type="nucleotide sequence ID" value="NZ_JACHOO010000013.1"/>
</dbReference>
<dbReference type="GO" id="GO:0003700">
    <property type="term" value="F:DNA-binding transcription factor activity"/>
    <property type="evidence" value="ECO:0007669"/>
    <property type="project" value="InterPro"/>
</dbReference>
<dbReference type="InterPro" id="IPR043135">
    <property type="entry name" value="Fur_C"/>
</dbReference>
<evidence type="ECO:0000256" key="6">
    <source>
        <dbReference type="ARBA" id="ARBA00023163"/>
    </source>
</evidence>
<comment type="cofactor">
    <cofactor evidence="7">
        <name>Zn(2+)</name>
        <dbReference type="ChEBI" id="CHEBI:29105"/>
    </cofactor>
    <text evidence="7">Binds 1 zinc ion per subunit.</text>
</comment>
<feature type="binding site" evidence="7">
    <location>
        <position position="127"/>
    </location>
    <ligand>
        <name>Zn(2+)</name>
        <dbReference type="ChEBI" id="CHEBI:29105"/>
    </ligand>
</feature>
<dbReference type="GO" id="GO:0008270">
    <property type="term" value="F:zinc ion binding"/>
    <property type="evidence" value="ECO:0007669"/>
    <property type="project" value="TreeGrafter"/>
</dbReference>
<dbReference type="PANTHER" id="PTHR33202:SF6">
    <property type="entry name" value="ZINC UPTAKE REGULATION PROTEIN"/>
    <property type="match status" value="1"/>
</dbReference>
<reference evidence="8 9" key="1">
    <citation type="submission" date="2020-08" db="EMBL/GenBank/DDBJ databases">
        <title>Genomic Encyclopedia of Type Strains, Phase IV (KMG-IV): sequencing the most valuable type-strain genomes for metagenomic binning, comparative biology and taxonomic classification.</title>
        <authorList>
            <person name="Goeker M."/>
        </authorList>
    </citation>
    <scope>NUCLEOTIDE SEQUENCE [LARGE SCALE GENOMIC DNA]</scope>
    <source>
        <strain evidence="8 9">DSM 16268</strain>
    </source>
</reference>
<comment type="caution">
    <text evidence="8">The sequence shown here is derived from an EMBL/GenBank/DDBJ whole genome shotgun (WGS) entry which is preliminary data.</text>
</comment>
<keyword evidence="2" id="KW-0678">Repressor</keyword>
<evidence type="ECO:0000313" key="8">
    <source>
        <dbReference type="EMBL" id="MBB5755103.1"/>
    </source>
</evidence>
<feature type="binding site" evidence="7">
    <location>
        <position position="124"/>
    </location>
    <ligand>
        <name>Zn(2+)</name>
        <dbReference type="ChEBI" id="CHEBI:29105"/>
    </ligand>
</feature>
<evidence type="ECO:0000256" key="3">
    <source>
        <dbReference type="ARBA" id="ARBA00022833"/>
    </source>
</evidence>
<dbReference type="GO" id="GO:0005829">
    <property type="term" value="C:cytosol"/>
    <property type="evidence" value="ECO:0007669"/>
    <property type="project" value="TreeGrafter"/>
</dbReference>
<name>A0A7W9FQT7_9HYPH</name>
<protein>
    <submittedName>
        <fullName evidence="8">Fur family zinc uptake transcriptional regulator</fullName>
    </submittedName>
</protein>
<dbReference type="InterPro" id="IPR036390">
    <property type="entry name" value="WH_DNA-bd_sf"/>
</dbReference>
<evidence type="ECO:0000256" key="7">
    <source>
        <dbReference type="PIRSR" id="PIRSR602481-1"/>
    </source>
</evidence>
<evidence type="ECO:0000256" key="1">
    <source>
        <dbReference type="ARBA" id="ARBA00007957"/>
    </source>
</evidence>
<evidence type="ECO:0000256" key="2">
    <source>
        <dbReference type="ARBA" id="ARBA00022491"/>
    </source>
</evidence>
<dbReference type="InterPro" id="IPR002481">
    <property type="entry name" value="FUR"/>
</dbReference>